<evidence type="ECO:0000256" key="9">
    <source>
        <dbReference type="ARBA" id="ARBA00030686"/>
    </source>
</evidence>
<dbReference type="InterPro" id="IPR017846">
    <property type="entry name" value="Nict_dMeBzImd_PRibTrfase_bact"/>
</dbReference>
<dbReference type="SUPFAM" id="SSF52733">
    <property type="entry name" value="Nicotinate mononucleotide:5,6-dimethylbenzimidazole phosphoribosyltransferase (CobT)"/>
    <property type="match status" value="1"/>
</dbReference>
<dbReference type="InterPro" id="IPR023195">
    <property type="entry name" value="Nict_dMeBzImd_PRibTrfase_N"/>
</dbReference>
<sequence length="359" mass="38911">MGLLNKTLNEIKPAYKEAIDKAWKRLDGLTKPVGSLGELEEISAKMAGITGKIYNEFHKKNIVIMCSDNGVVEEGVSSCPQKLTYIVSNNFTKGITGVNVLSRFSESDITVVDVGIIEDVDNPKILNRKVRYSTNNMCEGPAMTREDAIRSIEIGIEVVENLARNGYDLFGTGEMGIGNTATSATVLSVLSGISVEECTGRGSNLTDEAFENKKRVLRKAIEVNKPNKNDVIDVLSKVGGLDIAGLCGCFIGAAKMRMPILIDGFIASAAALCAYKLEPKVKDYMFASHMSAEPGAVFAMKEMGLNPMLDLRMRLGEGTGCALGFKIMEASMYMMNYMGTFDEAGIVTDYLITPTGEKK</sequence>
<dbReference type="CDD" id="cd02439">
    <property type="entry name" value="DMB-PRT_CobT"/>
    <property type="match status" value="1"/>
</dbReference>
<evidence type="ECO:0000256" key="6">
    <source>
        <dbReference type="ARBA" id="ARBA00022573"/>
    </source>
</evidence>
<dbReference type="Pfam" id="PF02277">
    <property type="entry name" value="DBI_PRT"/>
    <property type="match status" value="1"/>
</dbReference>
<evidence type="ECO:0000313" key="12">
    <source>
        <dbReference type="EMBL" id="MDQ0479341.1"/>
    </source>
</evidence>
<evidence type="ECO:0000256" key="8">
    <source>
        <dbReference type="ARBA" id="ARBA00022679"/>
    </source>
</evidence>
<dbReference type="HAMAP" id="MF_00230">
    <property type="entry name" value="CobT"/>
    <property type="match status" value="1"/>
</dbReference>
<dbReference type="RefSeq" id="WP_111941394.1">
    <property type="nucleotide sequence ID" value="NZ_BAAACJ010000032.1"/>
</dbReference>
<evidence type="ECO:0000256" key="3">
    <source>
        <dbReference type="ARBA" id="ARBA00007110"/>
    </source>
</evidence>
<dbReference type="GO" id="GO:0008939">
    <property type="term" value="F:nicotinate-nucleotide-dimethylbenzimidazole phosphoribosyltransferase activity"/>
    <property type="evidence" value="ECO:0007669"/>
    <property type="project" value="UniProtKB-EC"/>
</dbReference>
<dbReference type="NCBIfam" id="TIGR03160">
    <property type="entry name" value="cobT_DBIPRT"/>
    <property type="match status" value="1"/>
</dbReference>
<keyword evidence="6 11" id="KW-0169">Cobalamin biosynthesis</keyword>
<dbReference type="EMBL" id="JAUSWN010000007">
    <property type="protein sequence ID" value="MDQ0479341.1"/>
    <property type="molecule type" value="Genomic_DNA"/>
</dbReference>
<dbReference type="PANTHER" id="PTHR43463:SF1">
    <property type="entry name" value="NICOTINATE-NUCLEOTIDE--DIMETHYLBENZIMIDAZOLE PHOSPHORIBOSYLTRANSFERASE"/>
    <property type="match status" value="1"/>
</dbReference>
<evidence type="ECO:0000256" key="7">
    <source>
        <dbReference type="ARBA" id="ARBA00022676"/>
    </source>
</evidence>
<evidence type="ECO:0000256" key="1">
    <source>
        <dbReference type="ARBA" id="ARBA00002197"/>
    </source>
</evidence>
<keyword evidence="13" id="KW-1185">Reference proteome</keyword>
<comment type="similarity">
    <text evidence="3 11">Belongs to the CobT family.</text>
</comment>
<dbReference type="Gene3D" id="1.10.1610.10">
    <property type="match status" value="1"/>
</dbReference>
<proteinExistence type="inferred from homology"/>
<dbReference type="PANTHER" id="PTHR43463">
    <property type="entry name" value="NICOTINATE-NUCLEOTIDE--DIMETHYLBENZIMIDAZOLE PHOSPHORIBOSYLTRANSFERASE"/>
    <property type="match status" value="1"/>
</dbReference>
<dbReference type="InterPro" id="IPR003200">
    <property type="entry name" value="Nict_dMeBzImd_PRibTrfase"/>
</dbReference>
<dbReference type="Proteomes" id="UP001224418">
    <property type="component" value="Unassembled WGS sequence"/>
</dbReference>
<comment type="caution">
    <text evidence="12">The sequence shown here is derived from an EMBL/GenBank/DDBJ whole genome shotgun (WGS) entry which is preliminary data.</text>
</comment>
<comment type="catalytic activity">
    <reaction evidence="10 11">
        <text>5,6-dimethylbenzimidazole + nicotinate beta-D-ribonucleotide = alpha-ribazole 5'-phosphate + nicotinate + H(+)</text>
        <dbReference type="Rhea" id="RHEA:11196"/>
        <dbReference type="ChEBI" id="CHEBI:15378"/>
        <dbReference type="ChEBI" id="CHEBI:15890"/>
        <dbReference type="ChEBI" id="CHEBI:32544"/>
        <dbReference type="ChEBI" id="CHEBI:57502"/>
        <dbReference type="ChEBI" id="CHEBI:57918"/>
        <dbReference type="EC" id="2.4.2.21"/>
    </reaction>
</comment>
<keyword evidence="8 11" id="KW-0808">Transferase</keyword>
<reference evidence="12 13" key="1">
    <citation type="submission" date="2023-07" db="EMBL/GenBank/DDBJ databases">
        <title>Genomic Encyclopedia of Type Strains, Phase IV (KMG-IV): sequencing the most valuable type-strain genomes for metagenomic binning, comparative biology and taxonomic classification.</title>
        <authorList>
            <person name="Goeker M."/>
        </authorList>
    </citation>
    <scope>NUCLEOTIDE SEQUENCE [LARGE SCALE GENOMIC DNA]</scope>
    <source>
        <strain evidence="12 13">DSM 1400</strain>
    </source>
</reference>
<dbReference type="InterPro" id="IPR036087">
    <property type="entry name" value="Nict_dMeBzImd_PRibTrfase_sf"/>
</dbReference>
<keyword evidence="7 11" id="KW-0328">Glycosyltransferase</keyword>
<dbReference type="Gene3D" id="3.40.50.10210">
    <property type="match status" value="1"/>
</dbReference>
<gene>
    <name evidence="11" type="primary">cobT</name>
    <name evidence="12" type="ORF">QOZ93_001082</name>
</gene>
<feature type="active site" description="Proton acceptor" evidence="11">
    <location>
        <position position="317"/>
    </location>
</feature>
<evidence type="ECO:0000256" key="4">
    <source>
        <dbReference type="ARBA" id="ARBA00011991"/>
    </source>
</evidence>
<organism evidence="12 13">
    <name type="scientific">Hathewaya limosa</name>
    <name type="common">Clostridium limosum</name>
    <dbReference type="NCBI Taxonomy" id="1536"/>
    <lineage>
        <taxon>Bacteria</taxon>
        <taxon>Bacillati</taxon>
        <taxon>Bacillota</taxon>
        <taxon>Clostridia</taxon>
        <taxon>Eubacteriales</taxon>
        <taxon>Clostridiaceae</taxon>
        <taxon>Hathewaya</taxon>
    </lineage>
</organism>
<evidence type="ECO:0000256" key="2">
    <source>
        <dbReference type="ARBA" id="ARBA00005049"/>
    </source>
</evidence>
<evidence type="ECO:0000256" key="11">
    <source>
        <dbReference type="HAMAP-Rule" id="MF_00230"/>
    </source>
</evidence>
<accession>A0ABU0JQH1</accession>
<name>A0ABU0JQH1_HATLI</name>
<evidence type="ECO:0000256" key="10">
    <source>
        <dbReference type="ARBA" id="ARBA00047340"/>
    </source>
</evidence>
<comment type="pathway">
    <text evidence="2 11">Nucleoside biosynthesis; alpha-ribazole biosynthesis; alpha-ribazole from 5,6-dimethylbenzimidazole: step 1/2.</text>
</comment>
<dbReference type="NCBIfam" id="NF000996">
    <property type="entry name" value="PRK00105.1"/>
    <property type="match status" value="1"/>
</dbReference>
<comment type="function">
    <text evidence="1 11">Catalyzes the synthesis of alpha-ribazole-5'-phosphate from nicotinate mononucleotide (NAMN) and 5,6-dimethylbenzimidazole (DMB).</text>
</comment>
<protein>
    <recommendedName>
        <fullName evidence="5 11">Nicotinate-nucleotide--dimethylbenzimidazole phosphoribosyltransferase</fullName>
        <shortName evidence="11">NN:DBI PRT</shortName>
        <ecNumber evidence="4 11">2.4.2.21</ecNumber>
    </recommendedName>
    <alternativeName>
        <fullName evidence="9 11">N(1)-alpha-phosphoribosyltransferase</fullName>
    </alternativeName>
</protein>
<dbReference type="EC" id="2.4.2.21" evidence="4 11"/>
<evidence type="ECO:0000256" key="5">
    <source>
        <dbReference type="ARBA" id="ARBA00015486"/>
    </source>
</evidence>
<evidence type="ECO:0000313" key="13">
    <source>
        <dbReference type="Proteomes" id="UP001224418"/>
    </source>
</evidence>